<evidence type="ECO:0000256" key="1">
    <source>
        <dbReference type="ARBA" id="ARBA00022723"/>
    </source>
</evidence>
<dbReference type="InterPro" id="IPR013087">
    <property type="entry name" value="Znf_C2H2_type"/>
</dbReference>
<feature type="binding site" evidence="7">
    <location>
        <position position="49"/>
    </location>
    <ligand>
        <name>Zn(2+)</name>
        <dbReference type="ChEBI" id="CHEBI:29105"/>
    </ligand>
</feature>
<dbReference type="SUPFAM" id="SSF57716">
    <property type="entry name" value="Glucocorticoid receptor-like (DNA-binding domain)"/>
    <property type="match status" value="1"/>
</dbReference>
<accession>A0A8K0GH67</accession>
<dbReference type="SMART" id="SM00868">
    <property type="entry name" value="zf-AD"/>
    <property type="match status" value="1"/>
</dbReference>
<dbReference type="GO" id="GO:0000978">
    <property type="term" value="F:RNA polymerase II cis-regulatory region sequence-specific DNA binding"/>
    <property type="evidence" value="ECO:0007669"/>
    <property type="project" value="TreeGrafter"/>
</dbReference>
<dbReference type="SUPFAM" id="SSF57667">
    <property type="entry name" value="beta-beta-alpha zinc fingers"/>
    <property type="match status" value="5"/>
</dbReference>
<dbReference type="PANTHER" id="PTHR24393:SF156">
    <property type="entry name" value="ZINC FINGER PROTEIN 271-LIKE"/>
    <property type="match status" value="1"/>
</dbReference>
<dbReference type="FunFam" id="3.30.160.60:FF:000446">
    <property type="entry name" value="Zinc finger protein"/>
    <property type="match status" value="1"/>
</dbReference>
<evidence type="ECO:0000256" key="3">
    <source>
        <dbReference type="ARBA" id="ARBA00022771"/>
    </source>
</evidence>
<feature type="binding site" evidence="7">
    <location>
        <position position="52"/>
    </location>
    <ligand>
        <name>Zn(2+)</name>
        <dbReference type="ChEBI" id="CHEBI:29105"/>
    </ligand>
</feature>
<keyword evidence="11" id="KW-1185">Reference proteome</keyword>
<comment type="caution">
    <text evidence="10">The sequence shown here is derived from an EMBL/GenBank/DDBJ whole genome shotgun (WGS) entry which is preliminary data.</text>
</comment>
<protein>
    <recommendedName>
        <fullName evidence="12">Zinc finger protein</fullName>
    </recommendedName>
</protein>
<keyword evidence="2" id="KW-0677">Repeat</keyword>
<dbReference type="PROSITE" id="PS50157">
    <property type="entry name" value="ZINC_FINGER_C2H2_2"/>
    <property type="match status" value="7"/>
</dbReference>
<keyword evidence="1 7" id="KW-0479">Metal-binding</keyword>
<dbReference type="Gene3D" id="3.30.160.60">
    <property type="entry name" value="Classic Zinc Finger"/>
    <property type="match status" value="6"/>
</dbReference>
<evidence type="ECO:0000256" key="7">
    <source>
        <dbReference type="PROSITE-ProRule" id="PRU01263"/>
    </source>
</evidence>
<proteinExistence type="predicted"/>
<dbReference type="OrthoDB" id="6077919at2759"/>
<feature type="domain" description="ZAD" evidence="9">
    <location>
        <begin position="4"/>
        <end position="76"/>
    </location>
</feature>
<dbReference type="InterPro" id="IPR036236">
    <property type="entry name" value="Znf_C2H2_sf"/>
</dbReference>
<evidence type="ECO:0000259" key="9">
    <source>
        <dbReference type="PROSITE" id="PS51915"/>
    </source>
</evidence>
<dbReference type="PROSITE" id="PS00028">
    <property type="entry name" value="ZINC_FINGER_C2H2_1"/>
    <property type="match status" value="5"/>
</dbReference>
<feature type="domain" description="C2H2-type" evidence="8">
    <location>
        <begin position="387"/>
        <end position="415"/>
    </location>
</feature>
<feature type="domain" description="C2H2-type" evidence="8">
    <location>
        <begin position="253"/>
        <end position="275"/>
    </location>
</feature>
<feature type="domain" description="C2H2-type" evidence="8">
    <location>
        <begin position="443"/>
        <end position="465"/>
    </location>
</feature>
<dbReference type="GO" id="GO:0005634">
    <property type="term" value="C:nucleus"/>
    <property type="evidence" value="ECO:0007669"/>
    <property type="project" value="InterPro"/>
</dbReference>
<feature type="domain" description="C2H2-type" evidence="8">
    <location>
        <begin position="225"/>
        <end position="252"/>
    </location>
</feature>
<dbReference type="Pfam" id="PF13912">
    <property type="entry name" value="zf-C2H2_6"/>
    <property type="match status" value="3"/>
</dbReference>
<gene>
    <name evidence="10" type="ORF">ILUMI_07072</name>
</gene>
<dbReference type="Pfam" id="PF00096">
    <property type="entry name" value="zf-C2H2"/>
    <property type="match status" value="1"/>
</dbReference>
<evidence type="ECO:0000256" key="5">
    <source>
        <dbReference type="ARBA" id="ARBA00023242"/>
    </source>
</evidence>
<dbReference type="SMART" id="SM00355">
    <property type="entry name" value="ZnF_C2H2"/>
    <property type="match status" value="10"/>
</dbReference>
<dbReference type="InterPro" id="IPR012934">
    <property type="entry name" value="Znf_AD"/>
</dbReference>
<dbReference type="Gene3D" id="3.40.1800.20">
    <property type="match status" value="1"/>
</dbReference>
<dbReference type="PANTHER" id="PTHR24393">
    <property type="entry name" value="ZINC FINGER PROTEIN"/>
    <property type="match status" value="1"/>
</dbReference>
<dbReference type="Pfam" id="PF07776">
    <property type="entry name" value="zf-AD"/>
    <property type="match status" value="1"/>
</dbReference>
<evidence type="ECO:0000256" key="6">
    <source>
        <dbReference type="PROSITE-ProRule" id="PRU00042"/>
    </source>
</evidence>
<keyword evidence="4 7" id="KW-0862">Zinc</keyword>
<organism evidence="10 11">
    <name type="scientific">Ignelater luminosus</name>
    <name type="common">Cucubano</name>
    <name type="synonym">Pyrophorus luminosus</name>
    <dbReference type="NCBI Taxonomy" id="2038154"/>
    <lineage>
        <taxon>Eukaryota</taxon>
        <taxon>Metazoa</taxon>
        <taxon>Ecdysozoa</taxon>
        <taxon>Arthropoda</taxon>
        <taxon>Hexapoda</taxon>
        <taxon>Insecta</taxon>
        <taxon>Pterygota</taxon>
        <taxon>Neoptera</taxon>
        <taxon>Endopterygota</taxon>
        <taxon>Coleoptera</taxon>
        <taxon>Polyphaga</taxon>
        <taxon>Elateriformia</taxon>
        <taxon>Elateroidea</taxon>
        <taxon>Elateridae</taxon>
        <taxon>Agrypninae</taxon>
        <taxon>Pyrophorini</taxon>
        <taxon>Ignelater</taxon>
    </lineage>
</organism>
<name>A0A8K0GH67_IGNLU</name>
<evidence type="ECO:0000256" key="2">
    <source>
        <dbReference type="ARBA" id="ARBA00022737"/>
    </source>
</evidence>
<dbReference type="Proteomes" id="UP000801492">
    <property type="component" value="Unassembled WGS sequence"/>
</dbReference>
<dbReference type="AlphaFoldDB" id="A0A8K0GH67"/>
<keyword evidence="3 6" id="KW-0863">Zinc-finger</keyword>
<feature type="binding site" evidence="7">
    <location>
        <position position="6"/>
    </location>
    <ligand>
        <name>Zn(2+)</name>
        <dbReference type="ChEBI" id="CHEBI:29105"/>
    </ligand>
</feature>
<evidence type="ECO:0008006" key="12">
    <source>
        <dbReference type="Google" id="ProtNLM"/>
    </source>
</evidence>
<feature type="binding site" evidence="7">
    <location>
        <position position="9"/>
    </location>
    <ligand>
        <name>Zn(2+)</name>
        <dbReference type="ChEBI" id="CHEBI:29105"/>
    </ligand>
</feature>
<evidence type="ECO:0000313" key="11">
    <source>
        <dbReference type="Proteomes" id="UP000801492"/>
    </source>
</evidence>
<reference evidence="10" key="1">
    <citation type="submission" date="2019-08" db="EMBL/GenBank/DDBJ databases">
        <title>The genome of the North American firefly Photinus pyralis.</title>
        <authorList>
            <consortium name="Photinus pyralis genome working group"/>
            <person name="Fallon T.R."/>
            <person name="Sander Lower S.E."/>
            <person name="Weng J.-K."/>
        </authorList>
    </citation>
    <scope>NUCLEOTIDE SEQUENCE</scope>
    <source>
        <strain evidence="10">TRF0915ILg1</strain>
        <tissue evidence="10">Whole body</tissue>
    </source>
</reference>
<evidence type="ECO:0000259" key="8">
    <source>
        <dbReference type="PROSITE" id="PS50157"/>
    </source>
</evidence>
<dbReference type="GO" id="GO:0008270">
    <property type="term" value="F:zinc ion binding"/>
    <property type="evidence" value="ECO:0007669"/>
    <property type="project" value="UniProtKB-UniRule"/>
</dbReference>
<dbReference type="PROSITE" id="PS51915">
    <property type="entry name" value="ZAD"/>
    <property type="match status" value="1"/>
</dbReference>
<evidence type="ECO:0000256" key="4">
    <source>
        <dbReference type="ARBA" id="ARBA00022833"/>
    </source>
</evidence>
<feature type="domain" description="C2H2-type" evidence="8">
    <location>
        <begin position="331"/>
        <end position="358"/>
    </location>
</feature>
<dbReference type="EMBL" id="VTPC01003050">
    <property type="protein sequence ID" value="KAF2899101.1"/>
    <property type="molecule type" value="Genomic_DNA"/>
</dbReference>
<feature type="domain" description="C2H2-type" evidence="8">
    <location>
        <begin position="415"/>
        <end position="442"/>
    </location>
</feature>
<evidence type="ECO:0000313" key="10">
    <source>
        <dbReference type="EMBL" id="KAF2899101.1"/>
    </source>
</evidence>
<sequence length="515" mass="59767">MTPKICRLCLQEQKPLYNIFEHSVELPNKILACTAVEVLECDGLPTTACISCIDMIVQFDLFRKQCQCADSVLKKRYEHIKIENKVSKDTLLEDDLRGLEVIDDKLRLPNQKIKVVANGGNDNSFDSSSDSCNDPDYDPEYDNCESNFAPDATTLQSKYGKKATLKKKKCKIKVEKHTAKHERNMNKRHTLVYTEEDYAILGKQRKVRVYEIDDAMREIIGENVYVCEICRQEFQSFFEYFDHQEVHNGELVFKCSKCLEMFSSRQSLVEHDARHKIPCKICKLEVLPKSMSAHLLIHTDVYKCSECGMRHTSNASLEKHIKARHIGIKGFVCHVCGKQSSCQSSMNRHMAYHSTERPYKCKYCDFCAKSLNIVQVHTSRKHFAEKCVCEICAKLFKSQPSLIQHMKRIHTARKHICDICGKAFIERYNLNRHLKKHAGQRLHECKLCHKEFFTIRKLKEHMHSHRQGCVNCPKCGKEFFYKKYYNKHVLKCTKTDNDNIVDNGNTNLSLVSDIK</sequence>
<keyword evidence="5" id="KW-0539">Nucleus</keyword>
<feature type="domain" description="C2H2-type" evidence="8">
    <location>
        <begin position="302"/>
        <end position="330"/>
    </location>
</feature>
<dbReference type="GO" id="GO:0001228">
    <property type="term" value="F:DNA-binding transcription activator activity, RNA polymerase II-specific"/>
    <property type="evidence" value="ECO:0007669"/>
    <property type="project" value="TreeGrafter"/>
</dbReference>